<evidence type="ECO:0000259" key="3">
    <source>
        <dbReference type="PROSITE" id="PS51635"/>
    </source>
</evidence>
<dbReference type="Gene3D" id="1.25.40.10">
    <property type="entry name" value="Tetratricopeptide repeat domain"/>
    <property type="match status" value="2"/>
</dbReference>
<keyword evidence="1" id="KW-0443">Lipid metabolism</keyword>
<dbReference type="SUPFAM" id="SSF52540">
    <property type="entry name" value="P-loop containing nucleoside triphosphate hydrolases"/>
    <property type="match status" value="1"/>
</dbReference>
<dbReference type="Gene3D" id="3.40.1090.10">
    <property type="entry name" value="Cytosolic phospholipase A2 catalytic domain"/>
    <property type="match status" value="1"/>
</dbReference>
<accession>A0A0C3AW39</accession>
<dbReference type="InterPro" id="IPR002182">
    <property type="entry name" value="NB-ARC"/>
</dbReference>
<gene>
    <name evidence="4" type="ORF">M408DRAFT_329205</name>
</gene>
<dbReference type="EMBL" id="KN824291">
    <property type="protein sequence ID" value="KIM28745.1"/>
    <property type="molecule type" value="Genomic_DNA"/>
</dbReference>
<keyword evidence="5" id="KW-1185">Reference proteome</keyword>
<reference evidence="5" key="2">
    <citation type="submission" date="2015-01" db="EMBL/GenBank/DDBJ databases">
        <title>Evolutionary Origins and Diversification of the Mycorrhizal Mutualists.</title>
        <authorList>
            <consortium name="DOE Joint Genome Institute"/>
            <consortium name="Mycorrhizal Genomics Consortium"/>
            <person name="Kohler A."/>
            <person name="Kuo A."/>
            <person name="Nagy L.G."/>
            <person name="Floudas D."/>
            <person name="Copeland A."/>
            <person name="Barry K.W."/>
            <person name="Cichocki N."/>
            <person name="Veneault-Fourrey C."/>
            <person name="LaButti K."/>
            <person name="Lindquist E.A."/>
            <person name="Lipzen A."/>
            <person name="Lundell T."/>
            <person name="Morin E."/>
            <person name="Murat C."/>
            <person name="Riley R."/>
            <person name="Ohm R."/>
            <person name="Sun H."/>
            <person name="Tunlid A."/>
            <person name="Henrissat B."/>
            <person name="Grigoriev I.V."/>
            <person name="Hibbett D.S."/>
            <person name="Martin F."/>
        </authorList>
    </citation>
    <scope>NUCLEOTIDE SEQUENCE [LARGE SCALE GENOMIC DNA]</scope>
    <source>
        <strain evidence="5">MAFF 305830</strain>
    </source>
</reference>
<proteinExistence type="predicted"/>
<evidence type="ECO:0000256" key="1">
    <source>
        <dbReference type="ARBA" id="ARBA00023098"/>
    </source>
</evidence>
<dbReference type="InterPro" id="IPR016035">
    <property type="entry name" value="Acyl_Trfase/lysoPLipase"/>
</dbReference>
<dbReference type="Pfam" id="PF13374">
    <property type="entry name" value="TPR_10"/>
    <property type="match status" value="1"/>
</dbReference>
<dbReference type="InterPro" id="IPR002641">
    <property type="entry name" value="PNPLA_dom"/>
</dbReference>
<dbReference type="AlphaFoldDB" id="A0A0C3AW39"/>
<dbReference type="GO" id="GO:0043531">
    <property type="term" value="F:ADP binding"/>
    <property type="evidence" value="ECO:0007669"/>
    <property type="project" value="InterPro"/>
</dbReference>
<dbReference type="SUPFAM" id="SSF52151">
    <property type="entry name" value="FabD/lysophospholipase-like"/>
    <property type="match status" value="1"/>
</dbReference>
<evidence type="ECO:0000256" key="2">
    <source>
        <dbReference type="PROSITE-ProRule" id="PRU01161"/>
    </source>
</evidence>
<dbReference type="Gene3D" id="3.40.50.300">
    <property type="entry name" value="P-loop containing nucleotide triphosphate hydrolases"/>
    <property type="match status" value="1"/>
</dbReference>
<dbReference type="OrthoDB" id="1658288at2759"/>
<protein>
    <recommendedName>
        <fullName evidence="3">PNPLA domain-containing protein</fullName>
    </recommendedName>
</protein>
<dbReference type="InterPro" id="IPR011990">
    <property type="entry name" value="TPR-like_helical_dom_sf"/>
</dbReference>
<dbReference type="Pfam" id="PF00931">
    <property type="entry name" value="NB-ARC"/>
    <property type="match status" value="1"/>
</dbReference>
<dbReference type="InterPro" id="IPR016024">
    <property type="entry name" value="ARM-type_fold"/>
</dbReference>
<reference evidence="4 5" key="1">
    <citation type="submission" date="2014-04" db="EMBL/GenBank/DDBJ databases">
        <authorList>
            <consortium name="DOE Joint Genome Institute"/>
            <person name="Kuo A."/>
            <person name="Zuccaro A."/>
            <person name="Kohler A."/>
            <person name="Nagy L.G."/>
            <person name="Floudas D."/>
            <person name="Copeland A."/>
            <person name="Barry K.W."/>
            <person name="Cichocki N."/>
            <person name="Veneault-Fourrey C."/>
            <person name="LaButti K."/>
            <person name="Lindquist E.A."/>
            <person name="Lipzen A."/>
            <person name="Lundell T."/>
            <person name="Morin E."/>
            <person name="Murat C."/>
            <person name="Sun H."/>
            <person name="Tunlid A."/>
            <person name="Henrissat B."/>
            <person name="Grigoriev I.V."/>
            <person name="Hibbett D.S."/>
            <person name="Martin F."/>
            <person name="Nordberg H.P."/>
            <person name="Cantor M.N."/>
            <person name="Hua S.X."/>
        </authorList>
    </citation>
    <scope>NUCLEOTIDE SEQUENCE [LARGE SCALE GENOMIC DNA]</scope>
    <source>
        <strain evidence="4 5">MAFF 305830</strain>
    </source>
</reference>
<sequence>MTSRNGLLLLSLDGGGARSFSQLVIMKELMTRLKVQKYPNNPEKIMLPCEEFDMIGGSDTGGLLAIMFTRLKMSVDEAMDEFAVIVNEVYKRQFPEPSKRSMALRACLERMLKSRGLYLDSKLEDSQQGDRCVGFSLVLSSIELRHKVCLRSYRSRRGSPFNITVIDAMLATCASSPAFAPLTCIVGPEEHTYVGAGLGANNPSSELISEAHALYGGESKVACLLSLGAGHPGVISMNDRARANTIHHDILSDGEMLAQELQIRMKDAGVYFRLSVGQGLRKNESTEVDDVNWITTQAEGYLKDHETDTTISSCAGILSDRHGWIVLDKLSYTGAPKPVYKAAPLRAQHYVRRKGPWKNLDTMIQRGAGQKVIIMAGMTGCGKTQLVTEVLHEYNPEHNNRFSHTFFVDGSSESSIKSDLISYVQLITGKDGSRINFEDTMNFFQNPINKRWLIVYDNVDDLGIDLRPLLPLCEHGVIIVTTRNQLLRKLASENCYLGLDVMLEEEAVELILKCAEKHNPSKEEQHEASLIAEKLGYLPIALTQAGCFISNEACSCSQYLNLLSDHLTKLMEEPSGDRQNRSAYAAFDLTYRRLPHTIQDFLHLLSFFHFANFPVASISIAVSQSFATNPFLFEDHGASYELAIQLLQHIFHSEEEWSDLSSMEIVRVLRKHSLASITSTPLTQLVRIHPLMREWAFDRIPSHQRAIFQEAACRVFISCIDAKHLYQYLPQHIQAIMSRLSTESVHDNNLTAFGKILRIAEQLRMAQDIWRPIVRRLQDRHSPNHLYVATAKLELAATYDDSQLIQMEELEREVIRVRIALLGPTHLETLRALYEVSGTLSRQERYKEAQGVCEEILRQLHLQVPPSHPFVIEVRGLLASLYGSDDQLSRAEEIQRQILDEQISRLGRGHLDTLEAMRSLAATYHELGRHTEALKLQLEAFEGRKRQLGENNPDTLAVMEWLALTYHELGSHKEAERLRIKILAERKAQLGMWHSDTFAAMDWLALTYQAQSRWSDAQRLRLQQLEGRRAQLGEDHPDTLLAMSNLAVVYSFHARHNDALPLQRDVLTKRIKLEGENSVEVATCMHNLAWTYYDLGLYTDSKQLAMKAERICRVHLGTKDPGYKRTVELITKIDACLQGPIAHRTHRFRERLRRILRIR</sequence>
<name>A0A0C3AW39_SERVB</name>
<feature type="domain" description="PNPLA" evidence="3">
    <location>
        <begin position="10"/>
        <end position="208"/>
    </location>
</feature>
<dbReference type="STRING" id="933852.A0A0C3AW39"/>
<dbReference type="PANTHER" id="PTHR46082:SF11">
    <property type="entry name" value="AAA+ ATPASE DOMAIN-CONTAINING PROTEIN-RELATED"/>
    <property type="match status" value="1"/>
</dbReference>
<dbReference type="PROSITE" id="PS51635">
    <property type="entry name" value="PNPLA"/>
    <property type="match status" value="1"/>
</dbReference>
<evidence type="ECO:0000313" key="5">
    <source>
        <dbReference type="Proteomes" id="UP000054097"/>
    </source>
</evidence>
<dbReference type="Proteomes" id="UP000054097">
    <property type="component" value="Unassembled WGS sequence"/>
</dbReference>
<dbReference type="InterPro" id="IPR027417">
    <property type="entry name" value="P-loop_NTPase"/>
</dbReference>
<comment type="caution">
    <text evidence="2">Lacks conserved residue(s) required for the propagation of feature annotation.</text>
</comment>
<dbReference type="SUPFAM" id="SSF48371">
    <property type="entry name" value="ARM repeat"/>
    <property type="match status" value="1"/>
</dbReference>
<organism evidence="4 5">
    <name type="scientific">Serendipita vermifera MAFF 305830</name>
    <dbReference type="NCBI Taxonomy" id="933852"/>
    <lineage>
        <taxon>Eukaryota</taxon>
        <taxon>Fungi</taxon>
        <taxon>Dikarya</taxon>
        <taxon>Basidiomycota</taxon>
        <taxon>Agaricomycotina</taxon>
        <taxon>Agaricomycetes</taxon>
        <taxon>Sebacinales</taxon>
        <taxon>Serendipitaceae</taxon>
        <taxon>Serendipita</taxon>
    </lineage>
</organism>
<dbReference type="Pfam" id="PF01734">
    <property type="entry name" value="Patatin"/>
    <property type="match status" value="1"/>
</dbReference>
<dbReference type="GO" id="GO:0046486">
    <property type="term" value="P:glycerolipid metabolic process"/>
    <property type="evidence" value="ECO:0007669"/>
    <property type="project" value="UniProtKB-ARBA"/>
</dbReference>
<dbReference type="PANTHER" id="PTHR46082">
    <property type="entry name" value="ATP/GTP-BINDING PROTEIN-RELATED"/>
    <property type="match status" value="1"/>
</dbReference>
<dbReference type="HOGENOM" id="CLU_000288_125_6_1"/>
<dbReference type="SUPFAM" id="SSF48452">
    <property type="entry name" value="TPR-like"/>
    <property type="match status" value="2"/>
</dbReference>
<dbReference type="InterPro" id="IPR053137">
    <property type="entry name" value="NLR-like"/>
</dbReference>
<dbReference type="Pfam" id="PF13424">
    <property type="entry name" value="TPR_12"/>
    <property type="match status" value="2"/>
</dbReference>
<evidence type="ECO:0000313" key="4">
    <source>
        <dbReference type="EMBL" id="KIM28745.1"/>
    </source>
</evidence>